<feature type="region of interest" description="Disordered" evidence="1">
    <location>
        <begin position="482"/>
        <end position="516"/>
    </location>
</feature>
<dbReference type="InterPro" id="IPR036873">
    <property type="entry name" value="Rhodanese-like_dom_sf"/>
</dbReference>
<evidence type="ECO:0000256" key="2">
    <source>
        <dbReference type="SAM" id="SignalP"/>
    </source>
</evidence>
<dbReference type="EMBL" id="GL433842">
    <property type="protein sequence ID" value="EFN56216.1"/>
    <property type="molecule type" value="Genomic_DNA"/>
</dbReference>
<gene>
    <name evidence="4" type="ORF">CHLNCDRAFT_51873</name>
</gene>
<protein>
    <recommendedName>
        <fullName evidence="3">Rhodanese domain-containing protein</fullName>
    </recommendedName>
</protein>
<dbReference type="PROSITE" id="PS50206">
    <property type="entry name" value="RHODANESE_3"/>
    <property type="match status" value="1"/>
</dbReference>
<dbReference type="FunCoup" id="E1ZDF6">
    <property type="interactions" value="650"/>
</dbReference>
<dbReference type="InterPro" id="IPR001763">
    <property type="entry name" value="Rhodanese-like_dom"/>
</dbReference>
<dbReference type="SMART" id="SM00450">
    <property type="entry name" value="RHOD"/>
    <property type="match status" value="1"/>
</dbReference>
<feature type="chain" id="PRO_5003156348" description="Rhodanese domain-containing protein" evidence="2">
    <location>
        <begin position="28"/>
        <end position="516"/>
    </location>
</feature>
<name>E1ZDF6_CHLVA</name>
<feature type="compositionally biased region" description="Low complexity" evidence="1">
    <location>
        <begin position="497"/>
        <end position="516"/>
    </location>
</feature>
<dbReference type="OrthoDB" id="1927399at2759"/>
<sequence length="516" mass="51513">MPRRRLKAARLLLLLLLLLPIWTAAAAAAALPPLAPQACRQLAGGLHATTESVAVLCPPSPSPEAKGRRLGDTRITASPEWIGGVLLHRSHAMMVQASSQLQGAPAPTAQAVKRAPKLAVPRHLASIGAGLLGSGALGVPAAGAEPIPYGAPAAAAPALSLPAVQMPDISLPSVSLPAVDIPDVGGLLDGADPLVVGGVVAAVALPAALLALLGGGSSGPKVKGVSAAKALEALAADEYVILLDIRSKADARAAGSPNLKGVSRRGVVSVPYASLVKGEVVVDERFGAKVAKVKGVEAAGAPVILLDTSGSEAAAAAKAILAEVPLERLYFVQGGADAWQASGNPWKEPSAPFSFSLPDIDLASLDLSGATKTIAGGVQTTAAAVTTLASDFESAPASAKGLLAAVGVVGASAFLFSQVELLLELAGLVAAGQFLLKVVFAEDREKTLTEIKKVAEEIDVKDLPEDLGKIAVTLLEDPTAAPAATTKKAAPEPSPVPVVAASGGGEPSSSPAAPEA</sequence>
<dbReference type="RefSeq" id="XP_005848318.1">
    <property type="nucleotide sequence ID" value="XM_005848256.1"/>
</dbReference>
<feature type="signal peptide" evidence="2">
    <location>
        <begin position="1"/>
        <end position="27"/>
    </location>
</feature>
<dbReference type="AlphaFoldDB" id="E1ZDF6"/>
<dbReference type="PANTHER" id="PTHR47377">
    <property type="entry name" value="RHODANESE-LIKE DOMAIN-CONTAINING PROTEIN 4, CHLOROPLASTIC"/>
    <property type="match status" value="1"/>
</dbReference>
<keyword evidence="5" id="KW-1185">Reference proteome</keyword>
<evidence type="ECO:0000313" key="5">
    <source>
        <dbReference type="Proteomes" id="UP000008141"/>
    </source>
</evidence>
<organism evidence="5">
    <name type="scientific">Chlorella variabilis</name>
    <name type="common">Green alga</name>
    <dbReference type="NCBI Taxonomy" id="554065"/>
    <lineage>
        <taxon>Eukaryota</taxon>
        <taxon>Viridiplantae</taxon>
        <taxon>Chlorophyta</taxon>
        <taxon>core chlorophytes</taxon>
        <taxon>Trebouxiophyceae</taxon>
        <taxon>Chlorellales</taxon>
        <taxon>Chlorellaceae</taxon>
        <taxon>Chlorella clade</taxon>
        <taxon>Chlorella</taxon>
    </lineage>
</organism>
<dbReference type="Proteomes" id="UP000008141">
    <property type="component" value="Unassembled WGS sequence"/>
</dbReference>
<accession>E1ZDF6</accession>
<dbReference type="PANTHER" id="PTHR47377:SF1">
    <property type="entry name" value="RHODANESE-LIKE DOMAIN-CONTAINING PROTEIN 4, CHLOROPLASTIC"/>
    <property type="match status" value="1"/>
</dbReference>
<dbReference type="OMA" id="KKWGVES"/>
<feature type="domain" description="Rhodanese" evidence="3">
    <location>
        <begin position="240"/>
        <end position="348"/>
    </location>
</feature>
<keyword evidence="2" id="KW-0732">Signal</keyword>
<dbReference type="InterPro" id="IPR044240">
    <property type="entry name" value="STR4-like"/>
</dbReference>
<evidence type="ECO:0000259" key="3">
    <source>
        <dbReference type="PROSITE" id="PS50206"/>
    </source>
</evidence>
<dbReference type="SUPFAM" id="SSF52821">
    <property type="entry name" value="Rhodanese/Cell cycle control phosphatase"/>
    <property type="match status" value="1"/>
</dbReference>
<dbReference type="InParanoid" id="E1ZDF6"/>
<dbReference type="GeneID" id="17355708"/>
<evidence type="ECO:0000313" key="4">
    <source>
        <dbReference type="EMBL" id="EFN56216.1"/>
    </source>
</evidence>
<dbReference type="STRING" id="554065.E1ZDF6"/>
<reference evidence="4 5" key="1">
    <citation type="journal article" date="2010" name="Plant Cell">
        <title>The Chlorella variabilis NC64A genome reveals adaptation to photosymbiosis, coevolution with viruses, and cryptic sex.</title>
        <authorList>
            <person name="Blanc G."/>
            <person name="Duncan G."/>
            <person name="Agarkova I."/>
            <person name="Borodovsky M."/>
            <person name="Gurnon J."/>
            <person name="Kuo A."/>
            <person name="Lindquist E."/>
            <person name="Lucas S."/>
            <person name="Pangilinan J."/>
            <person name="Polle J."/>
            <person name="Salamov A."/>
            <person name="Terry A."/>
            <person name="Yamada T."/>
            <person name="Dunigan D.D."/>
            <person name="Grigoriev I.V."/>
            <person name="Claverie J.M."/>
            <person name="Van Etten J.L."/>
        </authorList>
    </citation>
    <scope>NUCLEOTIDE SEQUENCE [LARGE SCALE GENOMIC DNA]</scope>
    <source>
        <strain evidence="4 5">NC64A</strain>
    </source>
</reference>
<dbReference type="KEGG" id="cvr:CHLNCDRAFT_51873"/>
<dbReference type="eggNOG" id="ENOG502QTIH">
    <property type="taxonomic scope" value="Eukaryota"/>
</dbReference>
<dbReference type="Gene3D" id="3.40.250.10">
    <property type="entry name" value="Rhodanese-like domain"/>
    <property type="match status" value="1"/>
</dbReference>
<proteinExistence type="predicted"/>
<evidence type="ECO:0000256" key="1">
    <source>
        <dbReference type="SAM" id="MobiDB-lite"/>
    </source>
</evidence>